<evidence type="ECO:0000313" key="1">
    <source>
        <dbReference type="EMBL" id="KAK6786557.1"/>
    </source>
</evidence>
<sequence>MEYVKGGELFEKNS</sequence>
<proteinExistence type="predicted"/>
<evidence type="ECO:0000313" key="2">
    <source>
        <dbReference type="Proteomes" id="UP001371456"/>
    </source>
</evidence>
<dbReference type="EMBL" id="JBANQN010000006">
    <property type="protein sequence ID" value="KAK6786557.1"/>
    <property type="molecule type" value="Genomic_DNA"/>
</dbReference>
<organism evidence="1 2">
    <name type="scientific">Solanum bulbocastanum</name>
    <name type="common">Wild potato</name>
    <dbReference type="NCBI Taxonomy" id="147425"/>
    <lineage>
        <taxon>Eukaryota</taxon>
        <taxon>Viridiplantae</taxon>
        <taxon>Streptophyta</taxon>
        <taxon>Embryophyta</taxon>
        <taxon>Tracheophyta</taxon>
        <taxon>Spermatophyta</taxon>
        <taxon>Magnoliopsida</taxon>
        <taxon>eudicotyledons</taxon>
        <taxon>Gunneridae</taxon>
        <taxon>Pentapetalae</taxon>
        <taxon>asterids</taxon>
        <taxon>lamiids</taxon>
        <taxon>Solanales</taxon>
        <taxon>Solanaceae</taxon>
        <taxon>Solanoideae</taxon>
        <taxon>Solaneae</taxon>
        <taxon>Solanum</taxon>
    </lineage>
</organism>
<keyword evidence="2" id="KW-1185">Reference proteome</keyword>
<protein>
    <submittedName>
        <fullName evidence="1">Uncharacterized protein</fullName>
    </submittedName>
</protein>
<dbReference type="Proteomes" id="UP001371456">
    <property type="component" value="Unassembled WGS sequence"/>
</dbReference>
<gene>
    <name evidence="1" type="ORF">RDI58_015082</name>
</gene>
<accession>A0AAN8TJU3</accession>
<reference evidence="1 2" key="1">
    <citation type="submission" date="2024-02" db="EMBL/GenBank/DDBJ databases">
        <title>de novo genome assembly of Solanum bulbocastanum strain 11H21.</title>
        <authorList>
            <person name="Hosaka A.J."/>
        </authorList>
    </citation>
    <scope>NUCLEOTIDE SEQUENCE [LARGE SCALE GENOMIC DNA]</scope>
    <source>
        <tissue evidence="1">Young leaves</tissue>
    </source>
</reference>
<comment type="caution">
    <text evidence="1">The sequence shown here is derived from an EMBL/GenBank/DDBJ whole genome shotgun (WGS) entry which is preliminary data.</text>
</comment>
<name>A0AAN8TJU3_SOLBU</name>